<dbReference type="PANTHER" id="PTHR31679">
    <property type="entry name" value="PEROXISOMAL MEMBRANE PROTEIN PEX30-RELATED"/>
    <property type="match status" value="1"/>
</dbReference>
<comment type="subcellular location">
    <subcellularLocation>
        <location evidence="1">Endomembrane system</location>
        <topology evidence="1">Multi-pass membrane protein</topology>
    </subcellularLocation>
</comment>
<evidence type="ECO:0000256" key="1">
    <source>
        <dbReference type="ARBA" id="ARBA00004127"/>
    </source>
</evidence>
<feature type="domain" description="Peroxin/Ferlin" evidence="7">
    <location>
        <begin position="388"/>
        <end position="456"/>
    </location>
</feature>
<keyword evidence="2 6" id="KW-0812">Transmembrane</keyword>
<keyword evidence="9" id="KW-1185">Reference proteome</keyword>
<evidence type="ECO:0000313" key="9">
    <source>
        <dbReference type="Proteomes" id="UP000799536"/>
    </source>
</evidence>
<feature type="compositionally biased region" description="Low complexity" evidence="5">
    <location>
        <begin position="585"/>
        <end position="597"/>
    </location>
</feature>
<dbReference type="GO" id="GO:0007031">
    <property type="term" value="P:peroxisome organization"/>
    <property type="evidence" value="ECO:0007669"/>
    <property type="project" value="UniProtKB-ARBA"/>
</dbReference>
<evidence type="ECO:0000313" key="8">
    <source>
        <dbReference type="EMBL" id="KAF2205016.1"/>
    </source>
</evidence>
<evidence type="ECO:0000259" key="7">
    <source>
        <dbReference type="SMART" id="SM00693"/>
    </source>
</evidence>
<accession>A0A9P4JVA6</accession>
<keyword evidence="4 6" id="KW-0472">Membrane</keyword>
<dbReference type="PANTHER" id="PTHR31679:SF2">
    <property type="entry name" value="PEROXISOMAL MEMBRANE PROTEIN PEX30-RELATED"/>
    <property type="match status" value="1"/>
</dbReference>
<feature type="region of interest" description="Disordered" evidence="5">
    <location>
        <begin position="1"/>
        <end position="51"/>
    </location>
</feature>
<dbReference type="InterPro" id="IPR010482">
    <property type="entry name" value="TECPR1-like_DysF"/>
</dbReference>
<comment type="caution">
    <text evidence="8">The sequence shown here is derived from an EMBL/GenBank/DDBJ whole genome shotgun (WGS) entry which is preliminary data.</text>
</comment>
<dbReference type="Pfam" id="PF06398">
    <property type="entry name" value="Pex24p"/>
    <property type="match status" value="1"/>
</dbReference>
<evidence type="ECO:0000256" key="2">
    <source>
        <dbReference type="ARBA" id="ARBA00022692"/>
    </source>
</evidence>
<evidence type="ECO:0000256" key="5">
    <source>
        <dbReference type="SAM" id="MobiDB-lite"/>
    </source>
</evidence>
<sequence length="632" mass="70668">MDPGGGLLMGSLRSLKIPGGCPRRSRQTARDADVASHVTNTPTNPKPSASSNKYIQITTLTANACPDTPWLDSMPSPSQSSDDVAPQPSGDLNPPTYAAFSPSTLSQTTPQTKLRSTILVHQKSPLLVATPPQVTRVLAYSHPFLLPLNKLVGLLTWTTRDPWESFIVVASFWAIVLYGDAVTCWIGPIIVVIGLILGMYARRYSPLSSTGWTGEKGQKGHKRAESEGGTRHHKSLEEIVDTLKLFTSRCNILLDPFLRLTDFLSTQMTATSATTRPALTTLFIRILFVTPLWILLTLPPFYIITTKRVILTVGTLVLTWHSRPARVTRTLFWRSKAVRRLCSVITGFDFGDWEPKEKDGRPALPPRRKNAQEIAASLVAKRRPDSPGIRFTFSIYENQRRWLGIGWTSSMLAYERSSWTDEHLNATSPKDQFELPEVEGGQARWRWVKGSEWKIERTEANEKGKKGASSNDTEGWIYYDNKWQDGRRGQDGWGRYTRRRKWYRDAELVEVTTSTDITPVPTPKLDPIDSTGPAFAPPEGSSKEGKAVRRLSSASAKSAKDDTDASSTKSRRSWFKKNKNKPGSDKAATIASSSSIGSDRRSEADDIHNPIERTQRDDEWRLADDIRMQLDI</sequence>
<dbReference type="OrthoDB" id="5586090at2759"/>
<reference evidence="8" key="1">
    <citation type="journal article" date="2020" name="Stud. Mycol.">
        <title>101 Dothideomycetes genomes: a test case for predicting lifestyles and emergence of pathogens.</title>
        <authorList>
            <person name="Haridas S."/>
            <person name="Albert R."/>
            <person name="Binder M."/>
            <person name="Bloem J."/>
            <person name="Labutti K."/>
            <person name="Salamov A."/>
            <person name="Andreopoulos B."/>
            <person name="Baker S."/>
            <person name="Barry K."/>
            <person name="Bills G."/>
            <person name="Bluhm B."/>
            <person name="Cannon C."/>
            <person name="Castanera R."/>
            <person name="Culley D."/>
            <person name="Daum C."/>
            <person name="Ezra D."/>
            <person name="Gonzalez J."/>
            <person name="Henrissat B."/>
            <person name="Kuo A."/>
            <person name="Liang C."/>
            <person name="Lipzen A."/>
            <person name="Lutzoni F."/>
            <person name="Magnuson J."/>
            <person name="Mondo S."/>
            <person name="Nolan M."/>
            <person name="Ohm R."/>
            <person name="Pangilinan J."/>
            <person name="Park H.-J."/>
            <person name="Ramirez L."/>
            <person name="Alfaro M."/>
            <person name="Sun H."/>
            <person name="Tritt A."/>
            <person name="Yoshinaga Y."/>
            <person name="Zwiers L.-H."/>
            <person name="Turgeon B."/>
            <person name="Goodwin S."/>
            <person name="Spatafora J."/>
            <person name="Crous P."/>
            <person name="Grigoriev I."/>
        </authorList>
    </citation>
    <scope>NUCLEOTIDE SEQUENCE</scope>
    <source>
        <strain evidence="8">ATCC 74209</strain>
    </source>
</reference>
<feature type="compositionally biased region" description="Basic and acidic residues" evidence="5">
    <location>
        <begin position="598"/>
        <end position="617"/>
    </location>
</feature>
<feature type="transmembrane region" description="Helical" evidence="6">
    <location>
        <begin position="282"/>
        <end position="303"/>
    </location>
</feature>
<dbReference type="Proteomes" id="UP000799536">
    <property type="component" value="Unassembled WGS sequence"/>
</dbReference>
<dbReference type="GO" id="GO:0005778">
    <property type="term" value="C:peroxisomal membrane"/>
    <property type="evidence" value="ECO:0007669"/>
    <property type="project" value="TreeGrafter"/>
</dbReference>
<protein>
    <submittedName>
        <fullName evidence="8">Pex24p-domain-containing protein</fullName>
    </submittedName>
</protein>
<dbReference type="InterPro" id="IPR052646">
    <property type="entry name" value="Peroxisomal_PEX28-32"/>
</dbReference>
<dbReference type="SMART" id="SM00693">
    <property type="entry name" value="DysFN"/>
    <property type="match status" value="1"/>
</dbReference>
<evidence type="ECO:0000256" key="6">
    <source>
        <dbReference type="SAM" id="Phobius"/>
    </source>
</evidence>
<dbReference type="GO" id="GO:0012505">
    <property type="term" value="C:endomembrane system"/>
    <property type="evidence" value="ECO:0007669"/>
    <property type="project" value="UniProtKB-SubCell"/>
</dbReference>
<keyword evidence="3 6" id="KW-1133">Transmembrane helix</keyword>
<name>A0A9P4JVA6_9PLEO</name>
<feature type="region of interest" description="Disordered" evidence="5">
    <location>
        <begin position="211"/>
        <end position="230"/>
    </location>
</feature>
<gene>
    <name evidence="8" type="ORF">GQ43DRAFT_446348</name>
</gene>
<dbReference type="EMBL" id="ML993864">
    <property type="protein sequence ID" value="KAF2205016.1"/>
    <property type="molecule type" value="Genomic_DNA"/>
</dbReference>
<feature type="compositionally biased region" description="Basic residues" evidence="5">
    <location>
        <begin position="569"/>
        <end position="580"/>
    </location>
</feature>
<dbReference type="InterPro" id="IPR006614">
    <property type="entry name" value="Peroxin/Ferlin"/>
</dbReference>
<organism evidence="8 9">
    <name type="scientific">Delitschia confertaspora ATCC 74209</name>
    <dbReference type="NCBI Taxonomy" id="1513339"/>
    <lineage>
        <taxon>Eukaryota</taxon>
        <taxon>Fungi</taxon>
        <taxon>Dikarya</taxon>
        <taxon>Ascomycota</taxon>
        <taxon>Pezizomycotina</taxon>
        <taxon>Dothideomycetes</taxon>
        <taxon>Pleosporomycetidae</taxon>
        <taxon>Pleosporales</taxon>
        <taxon>Delitschiaceae</taxon>
        <taxon>Delitschia</taxon>
    </lineage>
</organism>
<evidence type="ECO:0000256" key="4">
    <source>
        <dbReference type="ARBA" id="ARBA00023136"/>
    </source>
</evidence>
<proteinExistence type="predicted"/>
<dbReference type="AlphaFoldDB" id="A0A9P4JVA6"/>
<evidence type="ECO:0000256" key="3">
    <source>
        <dbReference type="ARBA" id="ARBA00022989"/>
    </source>
</evidence>
<feature type="compositionally biased region" description="Polar residues" evidence="5">
    <location>
        <begin position="37"/>
        <end position="51"/>
    </location>
</feature>
<feature type="region of interest" description="Disordered" evidence="5">
    <location>
        <begin position="514"/>
        <end position="617"/>
    </location>
</feature>
<feature type="transmembrane region" description="Helical" evidence="6">
    <location>
        <begin position="172"/>
        <end position="197"/>
    </location>
</feature>
<feature type="compositionally biased region" description="Low complexity" evidence="5">
    <location>
        <begin position="72"/>
        <end position="83"/>
    </location>
</feature>
<feature type="region of interest" description="Disordered" evidence="5">
    <location>
        <begin position="66"/>
        <end position="109"/>
    </location>
</feature>